<dbReference type="AlphaFoldDB" id="A0A917G724"/>
<proteinExistence type="predicted"/>
<dbReference type="RefSeq" id="WP_188615032.1">
    <property type="nucleotide sequence ID" value="NZ_BMJT01000006.1"/>
</dbReference>
<keyword evidence="3" id="KW-1185">Reference proteome</keyword>
<comment type="caution">
    <text evidence="2">The sequence shown here is derived from an EMBL/GenBank/DDBJ whole genome shotgun (WGS) entry which is preliminary data.</text>
</comment>
<gene>
    <name evidence="2" type="ORF">GCM10007425_21250</name>
</gene>
<evidence type="ECO:0000313" key="2">
    <source>
        <dbReference type="EMBL" id="GGG26409.1"/>
    </source>
</evidence>
<dbReference type="Proteomes" id="UP000616608">
    <property type="component" value="Unassembled WGS sequence"/>
</dbReference>
<keyword evidence="1" id="KW-0732">Signal</keyword>
<organism evidence="2 3">
    <name type="scientific">Lysinibacillus alkalisoli</name>
    <dbReference type="NCBI Taxonomy" id="1911548"/>
    <lineage>
        <taxon>Bacteria</taxon>
        <taxon>Bacillati</taxon>
        <taxon>Bacillota</taxon>
        <taxon>Bacilli</taxon>
        <taxon>Bacillales</taxon>
        <taxon>Bacillaceae</taxon>
        <taxon>Lysinibacillus</taxon>
    </lineage>
</organism>
<accession>A0A917G724</accession>
<evidence type="ECO:0000313" key="3">
    <source>
        <dbReference type="Proteomes" id="UP000616608"/>
    </source>
</evidence>
<reference evidence="2" key="1">
    <citation type="journal article" date="2014" name="Int. J. Syst. Evol. Microbiol.">
        <title>Complete genome sequence of Corynebacterium casei LMG S-19264T (=DSM 44701T), isolated from a smear-ripened cheese.</title>
        <authorList>
            <consortium name="US DOE Joint Genome Institute (JGI-PGF)"/>
            <person name="Walter F."/>
            <person name="Albersmeier A."/>
            <person name="Kalinowski J."/>
            <person name="Ruckert C."/>
        </authorList>
    </citation>
    <scope>NUCLEOTIDE SEQUENCE</scope>
    <source>
        <strain evidence="2">CGMCC 1.15760</strain>
    </source>
</reference>
<protein>
    <submittedName>
        <fullName evidence="2">Uncharacterized protein</fullName>
    </submittedName>
</protein>
<sequence>MKKIFLTSFFTLFIALTLASNTSAQEIPEWFIDIHQDSINKQNESYTTKTIESKQLKNQEDSNTYLFLHNNGESLDQSKINDFIDGNVSLEETEDFNVLGVSKYTENNVIHTDFVLSNLDSEKYEDIVDSALAQAYETYDSNTRVSALRATPRDHVDSHTFRIHDRNTLAGIYTSNVDYLYKGEKVLNGRNVSIWDVKYFNQSLKIVIKLEK</sequence>
<evidence type="ECO:0000256" key="1">
    <source>
        <dbReference type="SAM" id="SignalP"/>
    </source>
</evidence>
<dbReference type="EMBL" id="BMJT01000006">
    <property type="protein sequence ID" value="GGG26409.1"/>
    <property type="molecule type" value="Genomic_DNA"/>
</dbReference>
<feature type="signal peptide" evidence="1">
    <location>
        <begin position="1"/>
        <end position="24"/>
    </location>
</feature>
<name>A0A917G724_9BACI</name>
<feature type="chain" id="PRO_5037976942" evidence="1">
    <location>
        <begin position="25"/>
        <end position="212"/>
    </location>
</feature>
<reference evidence="2" key="2">
    <citation type="submission" date="2020-09" db="EMBL/GenBank/DDBJ databases">
        <authorList>
            <person name="Sun Q."/>
            <person name="Zhou Y."/>
        </authorList>
    </citation>
    <scope>NUCLEOTIDE SEQUENCE</scope>
    <source>
        <strain evidence="2">CGMCC 1.15760</strain>
    </source>
</reference>